<dbReference type="Gene3D" id="3.40.47.10">
    <property type="match status" value="2"/>
</dbReference>
<dbReference type="RefSeq" id="WP_191839656.1">
    <property type="nucleotide sequence ID" value="NZ_BAAALB010000009.1"/>
</dbReference>
<evidence type="ECO:0000313" key="5">
    <source>
        <dbReference type="EMBL" id="GIF90179.1"/>
    </source>
</evidence>
<dbReference type="Proteomes" id="UP000619293">
    <property type="component" value="Unassembled WGS sequence"/>
</dbReference>
<evidence type="ECO:0000259" key="4">
    <source>
        <dbReference type="Pfam" id="PF08545"/>
    </source>
</evidence>
<proteinExistence type="predicted"/>
<evidence type="ECO:0000259" key="3">
    <source>
        <dbReference type="Pfam" id="PF08541"/>
    </source>
</evidence>
<evidence type="ECO:0000313" key="6">
    <source>
        <dbReference type="Proteomes" id="UP000619293"/>
    </source>
</evidence>
<dbReference type="GO" id="GO:0006633">
    <property type="term" value="P:fatty acid biosynthetic process"/>
    <property type="evidence" value="ECO:0007669"/>
    <property type="project" value="InterPro"/>
</dbReference>
<dbReference type="AlphaFoldDB" id="A0A8J3JXB4"/>
<gene>
    <name evidence="5" type="ORF">Cch02nite_36230</name>
</gene>
<keyword evidence="6" id="KW-1185">Reference proteome</keyword>
<comment type="caution">
    <text evidence="5">The sequence shown here is derived from an EMBL/GenBank/DDBJ whole genome shotgun (WGS) entry which is preliminary data.</text>
</comment>
<name>A0A8J3JXB4_9ACTN</name>
<dbReference type="PANTHER" id="PTHR34069">
    <property type="entry name" value="3-OXOACYL-[ACYL-CARRIER-PROTEIN] SYNTHASE 3"/>
    <property type="match status" value="1"/>
</dbReference>
<keyword evidence="1" id="KW-0808">Transferase</keyword>
<evidence type="ECO:0008006" key="7">
    <source>
        <dbReference type="Google" id="ProtNLM"/>
    </source>
</evidence>
<feature type="domain" description="Beta-ketoacyl-[acyl-carrier-protein] synthase III N-terminal" evidence="4">
    <location>
        <begin position="122"/>
        <end position="196"/>
    </location>
</feature>
<dbReference type="EMBL" id="BONG01000021">
    <property type="protein sequence ID" value="GIF90179.1"/>
    <property type="molecule type" value="Genomic_DNA"/>
</dbReference>
<dbReference type="SUPFAM" id="SSF53901">
    <property type="entry name" value="Thiolase-like"/>
    <property type="match status" value="1"/>
</dbReference>
<feature type="domain" description="Beta-ketoacyl-[acyl-carrier-protein] synthase III C-terminal" evidence="3">
    <location>
        <begin position="224"/>
        <end position="311"/>
    </location>
</feature>
<sequence>MNGLYIGSFAHALGAQKRHLRESAEAGLLRSAPEDLEAAGFGWHHVCDPDDTAYDLARAAVAQIAARGDLTDVDAIVYATCLPDAQTGSGPVRDVKDLMDFPAGRLQAEFGMSRAIVIGLHQQACTGVLGALRVAGALLATEPGWRRVLCVTADRFPAGAWYEQAYNLISDGAAACVVGRDPDVCRLLSVHQISNGGLGRAGDDETVGTYFAYTHRLVREAAARVGMTPAELDWVVTQNTHDKAWQILARLLDLDHARVWAPTLADVGHVISADAVVNLSALLDSGQARPGQRIAVPVAGFGLNWQCAVLEVAR</sequence>
<protein>
    <recommendedName>
        <fullName evidence="7">3-oxoacyl-[acyl-carrier-protein] synthase-3</fullName>
    </recommendedName>
</protein>
<accession>A0A8J3JXB4</accession>
<dbReference type="Pfam" id="PF08541">
    <property type="entry name" value="ACP_syn_III_C"/>
    <property type="match status" value="1"/>
</dbReference>
<dbReference type="InterPro" id="IPR013747">
    <property type="entry name" value="ACP_syn_III_C"/>
</dbReference>
<dbReference type="GO" id="GO:0044550">
    <property type="term" value="P:secondary metabolite biosynthetic process"/>
    <property type="evidence" value="ECO:0007669"/>
    <property type="project" value="TreeGrafter"/>
</dbReference>
<dbReference type="GO" id="GO:0004315">
    <property type="term" value="F:3-oxoacyl-[acyl-carrier-protein] synthase activity"/>
    <property type="evidence" value="ECO:0007669"/>
    <property type="project" value="InterPro"/>
</dbReference>
<keyword evidence="2" id="KW-0012">Acyltransferase</keyword>
<dbReference type="PANTHER" id="PTHR34069:SF2">
    <property type="entry name" value="BETA-KETOACYL-[ACYL-CARRIER-PROTEIN] SYNTHASE III"/>
    <property type="match status" value="1"/>
</dbReference>
<dbReference type="InterPro" id="IPR013751">
    <property type="entry name" value="ACP_syn_III_N"/>
</dbReference>
<dbReference type="Pfam" id="PF08545">
    <property type="entry name" value="ACP_syn_III"/>
    <property type="match status" value="1"/>
</dbReference>
<dbReference type="InterPro" id="IPR016039">
    <property type="entry name" value="Thiolase-like"/>
</dbReference>
<evidence type="ECO:0000256" key="1">
    <source>
        <dbReference type="ARBA" id="ARBA00022679"/>
    </source>
</evidence>
<organism evidence="5 6">
    <name type="scientific">Catellatospora chokoriensis</name>
    <dbReference type="NCBI Taxonomy" id="310353"/>
    <lineage>
        <taxon>Bacteria</taxon>
        <taxon>Bacillati</taxon>
        <taxon>Actinomycetota</taxon>
        <taxon>Actinomycetes</taxon>
        <taxon>Micromonosporales</taxon>
        <taxon>Micromonosporaceae</taxon>
        <taxon>Catellatospora</taxon>
    </lineage>
</organism>
<reference evidence="5 6" key="1">
    <citation type="submission" date="2021-01" db="EMBL/GenBank/DDBJ databases">
        <title>Whole genome shotgun sequence of Catellatospora chokoriensis NBRC 107358.</title>
        <authorList>
            <person name="Komaki H."/>
            <person name="Tamura T."/>
        </authorList>
    </citation>
    <scope>NUCLEOTIDE SEQUENCE [LARGE SCALE GENOMIC DNA]</scope>
    <source>
        <strain evidence="5 6">NBRC 107358</strain>
    </source>
</reference>
<evidence type="ECO:0000256" key="2">
    <source>
        <dbReference type="ARBA" id="ARBA00023315"/>
    </source>
</evidence>